<proteinExistence type="predicted"/>
<organism evidence="1">
    <name type="scientific">Tanacetum cinerariifolium</name>
    <name type="common">Dalmatian daisy</name>
    <name type="synonym">Chrysanthemum cinerariifolium</name>
    <dbReference type="NCBI Taxonomy" id="118510"/>
    <lineage>
        <taxon>Eukaryota</taxon>
        <taxon>Viridiplantae</taxon>
        <taxon>Streptophyta</taxon>
        <taxon>Embryophyta</taxon>
        <taxon>Tracheophyta</taxon>
        <taxon>Spermatophyta</taxon>
        <taxon>Magnoliopsida</taxon>
        <taxon>eudicotyledons</taxon>
        <taxon>Gunneridae</taxon>
        <taxon>Pentapetalae</taxon>
        <taxon>asterids</taxon>
        <taxon>campanulids</taxon>
        <taxon>Asterales</taxon>
        <taxon>Asteraceae</taxon>
        <taxon>Asteroideae</taxon>
        <taxon>Anthemideae</taxon>
        <taxon>Anthemidinae</taxon>
        <taxon>Tanacetum</taxon>
    </lineage>
</organism>
<dbReference type="EMBL" id="BKCJ010004149">
    <property type="protein sequence ID" value="GEU59305.1"/>
    <property type="molecule type" value="Genomic_DNA"/>
</dbReference>
<dbReference type="AlphaFoldDB" id="A0A6L2LGH2"/>
<reference evidence="1" key="1">
    <citation type="journal article" date="2019" name="Sci. Rep.">
        <title>Draft genome of Tanacetum cinerariifolium, the natural source of mosquito coil.</title>
        <authorList>
            <person name="Yamashiro T."/>
            <person name="Shiraishi A."/>
            <person name="Satake H."/>
            <person name="Nakayama K."/>
        </authorList>
    </citation>
    <scope>NUCLEOTIDE SEQUENCE</scope>
</reference>
<evidence type="ECO:0008006" key="2">
    <source>
        <dbReference type="Google" id="ProtNLM"/>
    </source>
</evidence>
<gene>
    <name evidence="1" type="ORF">Tci_031283</name>
</gene>
<name>A0A6L2LGH2_TANCI</name>
<sequence>MNMLEIRINILEARLELERHPEDHTFQSGAILYELLDDMKNLRMDDLKTAKIVIYDSPCMLAGDFNVTLRVVAHTAGGSIMTNDMQDLVDCVSKIEAEDICSSEICNEEGTGFEENMVAEQFLKHFNNFLGVVDNVIPIVDVDSLFSSKLEDNKALDMVREETDTEIKNVVFDIGDVKAPEPDGYSSNFFKNSWKIVGKDVCNVV</sequence>
<comment type="caution">
    <text evidence="1">The sequence shown here is derived from an EMBL/GenBank/DDBJ whole genome shotgun (WGS) entry which is preliminary data.</text>
</comment>
<evidence type="ECO:0000313" key="1">
    <source>
        <dbReference type="EMBL" id="GEU59305.1"/>
    </source>
</evidence>
<protein>
    <recommendedName>
        <fullName evidence="2">RNA-directed DNA polymerase, eukaryota, reverse transcriptase zinc-binding domain protein</fullName>
    </recommendedName>
</protein>
<accession>A0A6L2LGH2</accession>